<reference evidence="2 3" key="1">
    <citation type="submission" date="2024-07" db="EMBL/GenBank/DDBJ databases">
        <title>Luteimonas salilacus sp. nov., isolated from the shore soil of Salt Lake in Tibet of China.</title>
        <authorList>
            <person name="Zhang X."/>
            <person name="Li A."/>
        </authorList>
    </citation>
    <scope>NUCLEOTIDE SEQUENCE [LARGE SCALE GENOMIC DNA]</scope>
    <source>
        <strain evidence="2 3">B3-2-R+30</strain>
    </source>
</reference>
<evidence type="ECO:0000259" key="1">
    <source>
        <dbReference type="Pfam" id="PF12697"/>
    </source>
</evidence>
<dbReference type="RefSeq" id="WP_370562033.1">
    <property type="nucleotide sequence ID" value="NZ_JBFWIB010000001.1"/>
</dbReference>
<organism evidence="2 3">
    <name type="scientific">Luteimonas salinilitoris</name>
    <dbReference type="NCBI Taxonomy" id="3237697"/>
    <lineage>
        <taxon>Bacteria</taxon>
        <taxon>Pseudomonadati</taxon>
        <taxon>Pseudomonadota</taxon>
        <taxon>Gammaproteobacteria</taxon>
        <taxon>Lysobacterales</taxon>
        <taxon>Lysobacteraceae</taxon>
        <taxon>Luteimonas</taxon>
    </lineage>
</organism>
<gene>
    <name evidence="2" type="ORF">AB6713_06080</name>
</gene>
<dbReference type="Pfam" id="PF12697">
    <property type="entry name" value="Abhydrolase_6"/>
    <property type="match status" value="1"/>
</dbReference>
<dbReference type="InterPro" id="IPR029058">
    <property type="entry name" value="AB_hydrolase_fold"/>
</dbReference>
<comment type="caution">
    <text evidence="2">The sequence shown here is derived from an EMBL/GenBank/DDBJ whole genome shotgun (WGS) entry which is preliminary data.</text>
</comment>
<dbReference type="GO" id="GO:0016787">
    <property type="term" value="F:hydrolase activity"/>
    <property type="evidence" value="ECO:0007669"/>
    <property type="project" value="UniProtKB-KW"/>
</dbReference>
<dbReference type="InterPro" id="IPR000073">
    <property type="entry name" value="AB_hydrolase_1"/>
</dbReference>
<name>A0ABV4HS24_9GAMM</name>
<dbReference type="SUPFAM" id="SSF53474">
    <property type="entry name" value="alpha/beta-Hydrolases"/>
    <property type="match status" value="1"/>
</dbReference>
<feature type="domain" description="AB hydrolase-1" evidence="1">
    <location>
        <begin position="17"/>
        <end position="142"/>
    </location>
</feature>
<protein>
    <submittedName>
        <fullName evidence="2">Lipase family alpha/beta hydrolase</fullName>
    </submittedName>
</protein>
<dbReference type="Proteomes" id="UP001566331">
    <property type="component" value="Unassembled WGS sequence"/>
</dbReference>
<evidence type="ECO:0000313" key="2">
    <source>
        <dbReference type="EMBL" id="MEZ0474185.1"/>
    </source>
</evidence>
<dbReference type="PANTHER" id="PTHR37946:SF1">
    <property type="entry name" value="SLL1969 PROTEIN"/>
    <property type="match status" value="1"/>
</dbReference>
<proteinExistence type="predicted"/>
<keyword evidence="3" id="KW-1185">Reference proteome</keyword>
<dbReference type="Gene3D" id="3.40.50.1820">
    <property type="entry name" value="alpha/beta hydrolase"/>
    <property type="match status" value="1"/>
</dbReference>
<keyword evidence="2" id="KW-0378">Hydrolase</keyword>
<dbReference type="EMBL" id="JBFWIC010000006">
    <property type="protein sequence ID" value="MEZ0474185.1"/>
    <property type="molecule type" value="Genomic_DNA"/>
</dbReference>
<evidence type="ECO:0000313" key="3">
    <source>
        <dbReference type="Proteomes" id="UP001566331"/>
    </source>
</evidence>
<accession>A0ABV4HS24</accession>
<dbReference type="PANTHER" id="PTHR37946">
    <property type="entry name" value="SLL1969 PROTEIN"/>
    <property type="match status" value="1"/>
</dbReference>
<sequence length="221" mass="22940">MPKDDAIKRGGAAIARVILLHGLWMPGMAMRWFAARLRGAGFAPEVFGYRSIVGDPGAAVRRLAARLGDGGPAHLVGHSLGGLVALQALAEAPQPALGRIVCLGTPLCGSGAATALSRRTLTALYMGRSGATLRRGCVIWPSDIEVGMIAGRVPHGLGALFAGFDGPHDGTVSVAETRAPRLSDHVVVDASHSGLLFSREAMAQTACFLRTGRFRCDAPAP</sequence>